<feature type="signal peptide" evidence="2">
    <location>
        <begin position="1"/>
        <end position="22"/>
    </location>
</feature>
<keyword evidence="1" id="KW-0802">TPR repeat</keyword>
<reference evidence="3 4" key="1">
    <citation type="submission" date="2020-01" db="EMBL/GenBank/DDBJ databases">
        <title>Leptobacterium flavescens.</title>
        <authorList>
            <person name="Wang G."/>
        </authorList>
    </citation>
    <scope>NUCLEOTIDE SEQUENCE [LARGE SCALE GENOMIC DNA]</scope>
    <source>
        <strain evidence="3 4">KCTC 22160</strain>
    </source>
</reference>
<dbReference type="Gene3D" id="1.25.40.10">
    <property type="entry name" value="Tetratricopeptide repeat domain"/>
    <property type="match status" value="1"/>
</dbReference>
<dbReference type="InterPro" id="IPR037066">
    <property type="entry name" value="Plug_dom_sf"/>
</dbReference>
<feature type="repeat" description="TPR" evidence="1">
    <location>
        <begin position="515"/>
        <end position="548"/>
    </location>
</feature>
<accession>A0A6P0UTW6</accession>
<dbReference type="SUPFAM" id="SSF48452">
    <property type="entry name" value="TPR-like"/>
    <property type="match status" value="1"/>
</dbReference>
<name>A0A6P0UTW6_9FLAO</name>
<dbReference type="Gene3D" id="2.170.130.10">
    <property type="entry name" value="TonB-dependent receptor, plug domain"/>
    <property type="match status" value="1"/>
</dbReference>
<dbReference type="Pfam" id="PF13715">
    <property type="entry name" value="CarbopepD_reg_2"/>
    <property type="match status" value="1"/>
</dbReference>
<evidence type="ECO:0000256" key="2">
    <source>
        <dbReference type="SAM" id="SignalP"/>
    </source>
</evidence>
<feature type="chain" id="PRO_5026728094" evidence="2">
    <location>
        <begin position="23"/>
        <end position="739"/>
    </location>
</feature>
<dbReference type="Gene3D" id="3.40.50.410">
    <property type="entry name" value="von Willebrand factor, type A domain"/>
    <property type="match status" value="1"/>
</dbReference>
<evidence type="ECO:0000313" key="3">
    <source>
        <dbReference type="EMBL" id="NER13866.1"/>
    </source>
</evidence>
<evidence type="ECO:0000313" key="4">
    <source>
        <dbReference type="Proteomes" id="UP000468581"/>
    </source>
</evidence>
<dbReference type="AlphaFoldDB" id="A0A6P0UTW6"/>
<dbReference type="EMBL" id="JAABOO010000002">
    <property type="protein sequence ID" value="NER13866.1"/>
    <property type="molecule type" value="Genomic_DNA"/>
</dbReference>
<dbReference type="InterPro" id="IPR008969">
    <property type="entry name" value="CarboxyPept-like_regulatory"/>
</dbReference>
<dbReference type="SUPFAM" id="SSF49464">
    <property type="entry name" value="Carboxypeptidase regulatory domain-like"/>
    <property type="match status" value="1"/>
</dbReference>
<organism evidence="3 4">
    <name type="scientific">Leptobacterium flavescens</name>
    <dbReference type="NCBI Taxonomy" id="472055"/>
    <lineage>
        <taxon>Bacteria</taxon>
        <taxon>Pseudomonadati</taxon>
        <taxon>Bacteroidota</taxon>
        <taxon>Flavobacteriia</taxon>
        <taxon>Flavobacteriales</taxon>
        <taxon>Flavobacteriaceae</taxon>
        <taxon>Leptobacterium</taxon>
    </lineage>
</organism>
<dbReference type="InterPro" id="IPR019734">
    <property type="entry name" value="TPR_rpt"/>
</dbReference>
<dbReference type="RefSeq" id="WP_163607062.1">
    <property type="nucleotide sequence ID" value="NZ_JAABOO010000002.1"/>
</dbReference>
<keyword evidence="4" id="KW-1185">Reference proteome</keyword>
<dbReference type="Proteomes" id="UP000468581">
    <property type="component" value="Unassembled WGS sequence"/>
</dbReference>
<evidence type="ECO:0000256" key="1">
    <source>
        <dbReference type="PROSITE-ProRule" id="PRU00339"/>
    </source>
</evidence>
<keyword evidence="2" id="KW-0732">Signal</keyword>
<comment type="caution">
    <text evidence="3">The sequence shown here is derived from an EMBL/GenBank/DDBJ whole genome shotgun (WGS) entry which is preliminary data.</text>
</comment>
<protein>
    <submittedName>
        <fullName evidence="3">Uncharacterized protein</fullName>
    </submittedName>
</protein>
<sequence>MKKLKFLSFFLCFLWISQYGNATNELSPINDKPEKITILWDGSWSLNNKKLNRELNFLNDYFNHLKNVEVEVVSFAYQHVSRKTFKVKKTNWKELKEHLEKTVYDGATYFPNGIDKIESDEILLFSDGYFFNNKKDRKYKSPVYCIVSVEDYNDGVLNTLAVNSNGNIIDLNNDPHSKKLQLVKNADIRYLKSKKASKNKTIRISGMVCNFGKPLNKVNIVNKSTGTGTVTTEKGIYQIKANVNDKLVFSHLGYEDIVVTVTPNSKALNLNMIQGREELNEVVITQDTISGTASSVDFGRSKRTAASVIHIRSEDFNPSAFFLADAINGRGSGIFVDGFGQNARIFLRNTLTRLGGSKRVQPLYVIDNTPITQYPDYLDPRLIEDVVIIKSLAGVARYGSIARGGVIKITTRNYATARKRIQREKDSMALLNKKLYQDDAVDYAEIPLSEPKYMETYHVESSLEKAYEKYLEDRFVYSSSHQYYINMFEYFIERGDREKAFKILSNIMEVHSGNTTALTTLAHIYESLGEQEKAYRVYKQLLVNDPTKFTTLYGLINHYKLKGEYKLAASVLEKFISETEIKDPGMYQFISHEATSLYHALQASEAFSSNLEPFIIDDKYDARIVVEWDNPDAQFSLQFVSPDKRFSTWKHDHVNSGERIDQEKANGFQMQDFYIEKDFAGTWLLNLKYFGNTGFNPTYFKVTVYRGFGTESETREESFFTVDQQNVNQTLKEIRVGQR</sequence>
<dbReference type="InterPro" id="IPR011990">
    <property type="entry name" value="TPR-like_helical_dom_sf"/>
</dbReference>
<dbReference type="SUPFAM" id="SSF56935">
    <property type="entry name" value="Porins"/>
    <property type="match status" value="1"/>
</dbReference>
<dbReference type="SUPFAM" id="SSF53300">
    <property type="entry name" value="vWA-like"/>
    <property type="match status" value="1"/>
</dbReference>
<dbReference type="PROSITE" id="PS50005">
    <property type="entry name" value="TPR"/>
    <property type="match status" value="1"/>
</dbReference>
<dbReference type="InterPro" id="IPR036465">
    <property type="entry name" value="vWFA_dom_sf"/>
</dbReference>
<proteinExistence type="predicted"/>
<gene>
    <name evidence="3" type="ORF">GWK08_10475</name>
</gene>